<dbReference type="EMBL" id="FNVG01000014">
    <property type="protein sequence ID" value="SEG44505.1"/>
    <property type="molecule type" value="Genomic_DNA"/>
</dbReference>
<dbReference type="GO" id="GO:0006457">
    <property type="term" value="P:protein folding"/>
    <property type="evidence" value="ECO:0007669"/>
    <property type="project" value="InterPro"/>
</dbReference>
<comment type="catalytic activity">
    <reaction evidence="7">
        <text>[protein]-peptidylproline (omega=180) = [protein]-peptidylproline (omega=0)</text>
        <dbReference type="Rhea" id="RHEA:16237"/>
        <dbReference type="Rhea" id="RHEA-COMP:10747"/>
        <dbReference type="Rhea" id="RHEA-COMP:10748"/>
        <dbReference type="ChEBI" id="CHEBI:83833"/>
        <dbReference type="ChEBI" id="CHEBI:83834"/>
        <dbReference type="EC" id="5.2.1.8"/>
    </reaction>
</comment>
<proteinExistence type="inferred from homology"/>
<evidence type="ECO:0000256" key="6">
    <source>
        <dbReference type="ARBA" id="ARBA00023235"/>
    </source>
</evidence>
<dbReference type="PRINTS" id="PR00153">
    <property type="entry name" value="CSAPPISMRASE"/>
</dbReference>
<evidence type="ECO:0000259" key="8">
    <source>
        <dbReference type="PROSITE" id="PS50072"/>
    </source>
</evidence>
<dbReference type="InterPro" id="IPR029000">
    <property type="entry name" value="Cyclophilin-like_dom_sf"/>
</dbReference>
<keyword evidence="5 7" id="KW-0697">Rotamase</keyword>
<gene>
    <name evidence="9" type="ORF">SAMN04488244_11471</name>
</gene>
<comment type="subcellular location">
    <subcellularLocation>
        <location evidence="2">Cytoplasm</location>
    </subcellularLocation>
</comment>
<evidence type="ECO:0000256" key="2">
    <source>
        <dbReference type="ARBA" id="ARBA00004496"/>
    </source>
</evidence>
<evidence type="ECO:0000256" key="3">
    <source>
        <dbReference type="ARBA" id="ARBA00007365"/>
    </source>
</evidence>
<keyword evidence="4" id="KW-0963">Cytoplasm</keyword>
<dbReference type="PROSITE" id="PS50072">
    <property type="entry name" value="CSA_PPIASE_2"/>
    <property type="match status" value="1"/>
</dbReference>
<accession>A0A1H6A8X9</accession>
<dbReference type="SUPFAM" id="SSF50891">
    <property type="entry name" value="Cyclophilin-like"/>
    <property type="match status" value="1"/>
</dbReference>
<evidence type="ECO:0000313" key="9">
    <source>
        <dbReference type="EMBL" id="SEG44505.1"/>
    </source>
</evidence>
<name>A0A1H6A8X9_9VIBR</name>
<evidence type="ECO:0000256" key="7">
    <source>
        <dbReference type="RuleBase" id="RU363019"/>
    </source>
</evidence>
<dbReference type="AlphaFoldDB" id="A0A1H6A8X9"/>
<dbReference type="InterPro" id="IPR020892">
    <property type="entry name" value="Cyclophilin-type_PPIase_CS"/>
</dbReference>
<evidence type="ECO:0000256" key="4">
    <source>
        <dbReference type="ARBA" id="ARBA00022490"/>
    </source>
</evidence>
<protein>
    <recommendedName>
        <fullName evidence="7">Peptidyl-prolyl cis-trans isomerase</fullName>
        <shortName evidence="7">PPIase</shortName>
        <ecNumber evidence="7">5.2.1.8</ecNumber>
    </recommendedName>
</protein>
<dbReference type="Pfam" id="PF00160">
    <property type="entry name" value="Pro_isomerase"/>
    <property type="match status" value="1"/>
</dbReference>
<keyword evidence="10" id="KW-1185">Reference proteome</keyword>
<evidence type="ECO:0000313" key="10">
    <source>
        <dbReference type="Proteomes" id="UP000236721"/>
    </source>
</evidence>
<sequence length="226" mass="25220">MPIDERFRASMPRGLPLVKLGLFSGGDYQHSVAQDWNEEETCYLSLPLPIIAAITPMRLQYTMITLHTNFGDIQIELNIDKAPVSSRNFKKYCEDGFYDGTIFHRVINGFMIQGGGLTELMDEKETRAPITNEANRGLKNIAGTIAMARTDAPHSATAQFFINLDDNDFLDHTAKTNNGWGYAVFGKVTKGMDVVYKIAEVHTLSRMGHDDVPAETVMIERATIEA</sequence>
<dbReference type="EC" id="5.2.1.8" evidence="7"/>
<evidence type="ECO:0000256" key="5">
    <source>
        <dbReference type="ARBA" id="ARBA00023110"/>
    </source>
</evidence>
<dbReference type="GO" id="GO:0005737">
    <property type="term" value="C:cytoplasm"/>
    <property type="evidence" value="ECO:0007669"/>
    <property type="project" value="UniProtKB-SubCell"/>
</dbReference>
<dbReference type="Gene3D" id="2.40.100.10">
    <property type="entry name" value="Cyclophilin-like"/>
    <property type="match status" value="1"/>
</dbReference>
<dbReference type="FunFam" id="2.40.100.10:FF:000004">
    <property type="entry name" value="Peptidyl-prolyl cis-trans isomerase"/>
    <property type="match status" value="1"/>
</dbReference>
<dbReference type="PANTHER" id="PTHR43246">
    <property type="entry name" value="PEPTIDYL-PROLYL CIS-TRANS ISOMERASE CYP38, CHLOROPLASTIC"/>
    <property type="match status" value="1"/>
</dbReference>
<feature type="domain" description="PPIase cyclophilin-type" evidence="8">
    <location>
        <begin position="60"/>
        <end position="224"/>
    </location>
</feature>
<keyword evidence="6 7" id="KW-0413">Isomerase</keyword>
<dbReference type="PROSITE" id="PS00170">
    <property type="entry name" value="CSA_PPIASE_1"/>
    <property type="match status" value="1"/>
</dbReference>
<organism evidence="9 10">
    <name type="scientific">Vibrio hangzhouensis</name>
    <dbReference type="NCBI Taxonomy" id="462991"/>
    <lineage>
        <taxon>Bacteria</taxon>
        <taxon>Pseudomonadati</taxon>
        <taxon>Pseudomonadota</taxon>
        <taxon>Gammaproteobacteria</taxon>
        <taxon>Vibrionales</taxon>
        <taxon>Vibrionaceae</taxon>
        <taxon>Vibrio</taxon>
    </lineage>
</organism>
<reference evidence="10" key="1">
    <citation type="submission" date="2016-10" db="EMBL/GenBank/DDBJ databases">
        <authorList>
            <person name="Varghese N."/>
            <person name="Submissions S."/>
        </authorList>
    </citation>
    <scope>NUCLEOTIDE SEQUENCE [LARGE SCALE GENOMIC DNA]</scope>
    <source>
        <strain evidence="10">CGMCC 1.7062</strain>
    </source>
</reference>
<dbReference type="InterPro" id="IPR002130">
    <property type="entry name" value="Cyclophilin-type_PPIase_dom"/>
</dbReference>
<dbReference type="Proteomes" id="UP000236721">
    <property type="component" value="Unassembled WGS sequence"/>
</dbReference>
<dbReference type="CDD" id="cd01920">
    <property type="entry name" value="cyclophilin_EcCYP_like"/>
    <property type="match status" value="1"/>
</dbReference>
<comment type="similarity">
    <text evidence="3 7">Belongs to the cyclophilin-type PPIase family.</text>
</comment>
<dbReference type="GO" id="GO:0003755">
    <property type="term" value="F:peptidyl-prolyl cis-trans isomerase activity"/>
    <property type="evidence" value="ECO:0007669"/>
    <property type="project" value="UniProtKB-UniRule"/>
</dbReference>
<comment type="function">
    <text evidence="1 7">PPIases accelerate the folding of proteins. It catalyzes the cis-trans isomerization of proline imidic peptide bonds in oligopeptides.</text>
</comment>
<dbReference type="InterPro" id="IPR044665">
    <property type="entry name" value="E_coli_cyclophilin_A-like"/>
</dbReference>
<evidence type="ECO:0000256" key="1">
    <source>
        <dbReference type="ARBA" id="ARBA00002388"/>
    </source>
</evidence>